<evidence type="ECO:0000313" key="3">
    <source>
        <dbReference type="Proteomes" id="UP000288805"/>
    </source>
</evidence>
<name>A0A438BWF4_VITVI</name>
<reference evidence="2 3" key="1">
    <citation type="journal article" date="2018" name="PLoS Genet.">
        <title>Population sequencing reveals clonal diversity and ancestral inbreeding in the grapevine cultivar Chardonnay.</title>
        <authorList>
            <person name="Roach M.J."/>
            <person name="Johnson D.L."/>
            <person name="Bohlmann J."/>
            <person name="van Vuuren H.J."/>
            <person name="Jones S.J."/>
            <person name="Pretorius I.S."/>
            <person name="Schmidt S.A."/>
            <person name="Borneman A.R."/>
        </authorList>
    </citation>
    <scope>NUCLEOTIDE SEQUENCE [LARGE SCALE GENOMIC DNA]</scope>
    <source>
        <strain evidence="3">cv. Chardonnay</strain>
        <tissue evidence="2">Leaf</tissue>
    </source>
</reference>
<accession>A0A438BWF4</accession>
<sequence>MKERSVLPALIEVVDGGWDFTVSVAVAVKEEGWQVREMGESTRESAETHMGTVGSKREEKGRSTAGKGTSVGAVGRTLGWAKDSKRQRAGSSGPKQAGRAKAQSTLQDGFRASKVMSRAHSFSKPSLRTEIDVGWKREIHGKGLFQLLGQEKGDHQDRQSKGPFHSAYLSAKGKAKSGHEDPENQQRDSAMKRGSRKLWNALLPSSSVCRQWDRSRSEPLTTERSTLLSDTLPMEDGFEAGTQLVQGCSEEGTTLTKEHAEQRNFLRAACLSKGKEKMHNIAK</sequence>
<dbReference type="EMBL" id="QGNW01002603">
    <property type="protein sequence ID" value="RVW15227.1"/>
    <property type="molecule type" value="Genomic_DNA"/>
</dbReference>
<protein>
    <submittedName>
        <fullName evidence="2">Uncharacterized protein</fullName>
    </submittedName>
</protein>
<dbReference type="Proteomes" id="UP000288805">
    <property type="component" value="Unassembled WGS sequence"/>
</dbReference>
<feature type="region of interest" description="Disordered" evidence="1">
    <location>
        <begin position="170"/>
        <end position="193"/>
    </location>
</feature>
<dbReference type="AlphaFoldDB" id="A0A438BWF4"/>
<feature type="region of interest" description="Disordered" evidence="1">
    <location>
        <begin position="37"/>
        <end position="106"/>
    </location>
</feature>
<organism evidence="2 3">
    <name type="scientific">Vitis vinifera</name>
    <name type="common">Grape</name>
    <dbReference type="NCBI Taxonomy" id="29760"/>
    <lineage>
        <taxon>Eukaryota</taxon>
        <taxon>Viridiplantae</taxon>
        <taxon>Streptophyta</taxon>
        <taxon>Embryophyta</taxon>
        <taxon>Tracheophyta</taxon>
        <taxon>Spermatophyta</taxon>
        <taxon>Magnoliopsida</taxon>
        <taxon>eudicotyledons</taxon>
        <taxon>Gunneridae</taxon>
        <taxon>Pentapetalae</taxon>
        <taxon>rosids</taxon>
        <taxon>Vitales</taxon>
        <taxon>Vitaceae</taxon>
        <taxon>Viteae</taxon>
        <taxon>Vitis</taxon>
    </lineage>
</organism>
<feature type="compositionally biased region" description="Basic and acidic residues" evidence="1">
    <location>
        <begin position="37"/>
        <end position="47"/>
    </location>
</feature>
<gene>
    <name evidence="2" type="ORF">CK203_082005</name>
</gene>
<evidence type="ECO:0000256" key="1">
    <source>
        <dbReference type="SAM" id="MobiDB-lite"/>
    </source>
</evidence>
<feature type="compositionally biased region" description="Basic and acidic residues" evidence="1">
    <location>
        <begin position="177"/>
        <end position="191"/>
    </location>
</feature>
<proteinExistence type="predicted"/>
<evidence type="ECO:0000313" key="2">
    <source>
        <dbReference type="EMBL" id="RVW15227.1"/>
    </source>
</evidence>
<comment type="caution">
    <text evidence="2">The sequence shown here is derived from an EMBL/GenBank/DDBJ whole genome shotgun (WGS) entry which is preliminary data.</text>
</comment>